<evidence type="ECO:0000256" key="1">
    <source>
        <dbReference type="ARBA" id="ARBA00006484"/>
    </source>
</evidence>
<dbReference type="InterPro" id="IPR036291">
    <property type="entry name" value="NAD(P)-bd_dom_sf"/>
</dbReference>
<dbReference type="AlphaFoldDB" id="U2GUH6"/>
<dbReference type="EMBL" id="ANNJ01000009">
    <property type="protein sequence ID" value="ERJ31729.1"/>
    <property type="molecule type" value="Genomic_DNA"/>
</dbReference>
<dbReference type="PANTHER" id="PTHR24321:SF8">
    <property type="entry name" value="ESTRADIOL 17-BETA-DEHYDROGENASE 8-RELATED"/>
    <property type="match status" value="1"/>
</dbReference>
<evidence type="ECO:0000313" key="4">
    <source>
        <dbReference type="Proteomes" id="UP000016625"/>
    </source>
</evidence>
<comment type="caution">
    <text evidence="3">The sequence shown here is derived from an EMBL/GenBank/DDBJ whole genome shotgun (WGS) entry which is preliminary data.</text>
</comment>
<dbReference type="InterPro" id="IPR002347">
    <property type="entry name" value="SDR_fam"/>
</dbReference>
<dbReference type="RefSeq" id="WP_021092871.1">
    <property type="nucleotide sequence ID" value="NZ_ANNJ01000009.1"/>
</dbReference>
<comment type="similarity">
    <text evidence="1">Belongs to the short-chain dehydrogenases/reductases (SDR) family.</text>
</comment>
<dbReference type="PANTHER" id="PTHR24321">
    <property type="entry name" value="DEHYDROGENASES, SHORT CHAIN"/>
    <property type="match status" value="1"/>
</dbReference>
<name>U2GUH6_9BACT</name>
<dbReference type="Gene3D" id="3.40.50.720">
    <property type="entry name" value="NAD(P)-binding Rossmann-like Domain"/>
    <property type="match status" value="1"/>
</dbReference>
<dbReference type="Pfam" id="PF13561">
    <property type="entry name" value="adh_short_C2"/>
    <property type="match status" value="1"/>
</dbReference>
<proteinExistence type="inferred from homology"/>
<organism evidence="3 4">
    <name type="scientific">Campylobacter concisus UNSW2</name>
    <dbReference type="NCBI Taxonomy" id="1242965"/>
    <lineage>
        <taxon>Bacteria</taxon>
        <taxon>Pseudomonadati</taxon>
        <taxon>Campylobacterota</taxon>
        <taxon>Epsilonproteobacteria</taxon>
        <taxon>Campylobacterales</taxon>
        <taxon>Campylobacteraceae</taxon>
        <taxon>Campylobacter</taxon>
    </lineage>
</organism>
<dbReference type="Proteomes" id="UP000016625">
    <property type="component" value="Unassembled WGS sequence"/>
</dbReference>
<dbReference type="PATRIC" id="fig|1242965.3.peg.1146"/>
<reference evidence="3 4" key="1">
    <citation type="journal article" date="2013" name="BMC Genomics">
        <title>Comparative genomics of Campylobacter concisus isolates reveals genetic diversity and provides insights into disease association.</title>
        <authorList>
            <person name="Deshpande N.P."/>
            <person name="Kaakoush N.O."/>
            <person name="Wilkins M.R."/>
            <person name="Mitchell H.M."/>
        </authorList>
    </citation>
    <scope>NUCLEOTIDE SEQUENCE [LARGE SCALE GENOMIC DNA]</scope>
    <source>
        <strain evidence="3 4">UNSW2</strain>
    </source>
</reference>
<protein>
    <submittedName>
        <fullName evidence="3">Short-chain dehydrogenase</fullName>
    </submittedName>
</protein>
<gene>
    <name evidence="3" type="ORF">UNSW2_1677</name>
</gene>
<evidence type="ECO:0000256" key="2">
    <source>
        <dbReference type="ARBA" id="ARBA00023002"/>
    </source>
</evidence>
<evidence type="ECO:0000313" key="3">
    <source>
        <dbReference type="EMBL" id="ERJ31729.1"/>
    </source>
</evidence>
<sequence>MLNLKNKKILIMGCGTIGDATAQILSEFGSKVIISDTNKLALDRTFLKLSGGNHRKVLFDVTQIDKIKNFMVDIVKFDNAKLDGLVYAVDKNLTASLMNTSLELLQDVMMVNFFAFIEVIKAFIGEEVYNPNSSIVAVSNYASLGADKGQIAYGASKVAMDNSMPAIAKEIYHKGIRINSIRPAIVQSDKQLSEREKELVAMMQTGPIDPKILAQQIAFLLSDASSGVYGRHFDVRGYLV</sequence>
<keyword evidence="2" id="KW-0560">Oxidoreductase</keyword>
<dbReference type="CDD" id="cd05233">
    <property type="entry name" value="SDR_c"/>
    <property type="match status" value="1"/>
</dbReference>
<dbReference type="GO" id="GO:0016491">
    <property type="term" value="F:oxidoreductase activity"/>
    <property type="evidence" value="ECO:0007669"/>
    <property type="project" value="UniProtKB-KW"/>
</dbReference>
<accession>U2GUH6</accession>
<dbReference type="SUPFAM" id="SSF51735">
    <property type="entry name" value="NAD(P)-binding Rossmann-fold domains"/>
    <property type="match status" value="1"/>
</dbReference>